<dbReference type="Proteomes" id="UP000019197">
    <property type="component" value="Unassembled WGS sequence"/>
</dbReference>
<organism evidence="1 2">
    <name type="scientific">Xenorhabdus cabanillasii JM26</name>
    <dbReference type="NCBI Taxonomy" id="1427517"/>
    <lineage>
        <taxon>Bacteria</taxon>
        <taxon>Pseudomonadati</taxon>
        <taxon>Pseudomonadota</taxon>
        <taxon>Gammaproteobacteria</taxon>
        <taxon>Enterobacterales</taxon>
        <taxon>Morganellaceae</taxon>
        <taxon>Xenorhabdus</taxon>
    </lineage>
</organism>
<accession>W1J6T8</accession>
<gene>
    <name evidence="1" type="ORF">XCR1_3800002</name>
</gene>
<evidence type="ECO:0000313" key="1">
    <source>
        <dbReference type="EMBL" id="CDL86457.1"/>
    </source>
</evidence>
<comment type="caution">
    <text evidence="1">The sequence shown here is derived from an EMBL/GenBank/DDBJ whole genome shotgun (WGS) entry which is preliminary data.</text>
</comment>
<protein>
    <submittedName>
        <fullName evidence="1">Uncharacterized protein</fullName>
    </submittedName>
</protein>
<reference evidence="1 2" key="1">
    <citation type="submission" date="2013-11" db="EMBL/GenBank/DDBJ databases">
        <title>Draft genome sequence and annotation of the entomopathogenic bacterium, Xenorhabdus cabanillasi strain JM26.</title>
        <authorList>
            <person name="Gualtieri M."/>
            <person name="Ogier J.C."/>
            <person name="Pages S."/>
            <person name="Givaudan A."/>
            <person name="Gaudriault S."/>
        </authorList>
    </citation>
    <scope>NUCLEOTIDE SEQUENCE [LARGE SCALE GENOMIC DNA]</scope>
    <source>
        <strain evidence="1 2">JM26</strain>
    </source>
</reference>
<evidence type="ECO:0000313" key="2">
    <source>
        <dbReference type="Proteomes" id="UP000019197"/>
    </source>
</evidence>
<sequence>MCLYFTQFGGCEKFLEVPYKETQDISVG</sequence>
<proteinExistence type="predicted"/>
<name>W1J6T8_9GAMM</name>
<dbReference type="AlphaFoldDB" id="W1J6T8"/>
<dbReference type="EMBL" id="CBXE010000313">
    <property type="protein sequence ID" value="CDL86457.1"/>
    <property type="molecule type" value="Genomic_DNA"/>
</dbReference>